<dbReference type="Gene3D" id="3.30.70.100">
    <property type="match status" value="1"/>
</dbReference>
<protein>
    <submittedName>
        <fullName evidence="4">Copper chaperone</fullName>
    </submittedName>
</protein>
<evidence type="ECO:0000313" key="5">
    <source>
        <dbReference type="Proteomes" id="UP000277108"/>
    </source>
</evidence>
<dbReference type="Pfam" id="PF00403">
    <property type="entry name" value="HMA"/>
    <property type="match status" value="1"/>
</dbReference>
<dbReference type="InterPro" id="IPR036163">
    <property type="entry name" value="HMA_dom_sf"/>
</dbReference>
<dbReference type="InterPro" id="IPR000428">
    <property type="entry name" value="Cu-bd"/>
</dbReference>
<dbReference type="RefSeq" id="WP_123807173.1">
    <property type="nucleotide sequence ID" value="NZ_RKRK01000002.1"/>
</dbReference>
<name>A0A3N5BIY0_9BACL</name>
<dbReference type="Proteomes" id="UP000277108">
    <property type="component" value="Unassembled WGS sequence"/>
</dbReference>
<keyword evidence="1" id="KW-0479">Metal-binding</keyword>
<dbReference type="PROSITE" id="PS50846">
    <property type="entry name" value="HMA_2"/>
    <property type="match status" value="1"/>
</dbReference>
<dbReference type="InterPro" id="IPR006122">
    <property type="entry name" value="HMA_Cu_ion-bd"/>
</dbReference>
<dbReference type="InterPro" id="IPR006121">
    <property type="entry name" value="HMA_dom"/>
</dbReference>
<reference evidence="4 5" key="1">
    <citation type="submission" date="2018-11" db="EMBL/GenBank/DDBJ databases">
        <title>Genomic Encyclopedia of Type Strains, Phase IV (KMG-IV): sequencing the most valuable type-strain genomes for metagenomic binning, comparative biology and taxonomic classification.</title>
        <authorList>
            <person name="Goeker M."/>
        </authorList>
    </citation>
    <scope>NUCLEOTIDE SEQUENCE [LARGE SCALE GENOMIC DNA]</scope>
    <source>
        <strain evidence="4 5">DSM 29158</strain>
    </source>
</reference>
<comment type="caution">
    <text evidence="4">The sequence shown here is derived from an EMBL/GenBank/DDBJ whole genome shotgun (WGS) entry which is preliminary data.</text>
</comment>
<evidence type="ECO:0000256" key="2">
    <source>
        <dbReference type="ARBA" id="ARBA00023008"/>
    </source>
</evidence>
<dbReference type="GO" id="GO:0005507">
    <property type="term" value="F:copper ion binding"/>
    <property type="evidence" value="ECO:0007669"/>
    <property type="project" value="InterPro"/>
</dbReference>
<dbReference type="FunFam" id="3.30.70.100:FF:000001">
    <property type="entry name" value="ATPase copper transporting beta"/>
    <property type="match status" value="1"/>
</dbReference>
<dbReference type="OrthoDB" id="9813965at2"/>
<sequence>MEKVIKVEGMTCDHCVKAVKGALLEQESVNTVDVNLEDGLVGVEFDDDITLDQIKGIIEEQGYDAVK</sequence>
<dbReference type="PRINTS" id="PR00944">
    <property type="entry name" value="CUEXPORT"/>
</dbReference>
<organism evidence="4 5">
    <name type="scientific">Abyssicoccus albus</name>
    <dbReference type="NCBI Taxonomy" id="1817405"/>
    <lineage>
        <taxon>Bacteria</taxon>
        <taxon>Bacillati</taxon>
        <taxon>Bacillota</taxon>
        <taxon>Bacilli</taxon>
        <taxon>Bacillales</taxon>
        <taxon>Abyssicoccaceae</taxon>
    </lineage>
</organism>
<dbReference type="PROSITE" id="PS01047">
    <property type="entry name" value="HMA_1"/>
    <property type="match status" value="1"/>
</dbReference>
<dbReference type="GO" id="GO:0006825">
    <property type="term" value="P:copper ion transport"/>
    <property type="evidence" value="ECO:0007669"/>
    <property type="project" value="InterPro"/>
</dbReference>
<proteinExistence type="predicted"/>
<dbReference type="NCBIfam" id="TIGR00003">
    <property type="entry name" value="copper ion binding protein"/>
    <property type="match status" value="1"/>
</dbReference>
<evidence type="ECO:0000256" key="1">
    <source>
        <dbReference type="ARBA" id="ARBA00022723"/>
    </source>
</evidence>
<keyword evidence="5" id="KW-1185">Reference proteome</keyword>
<dbReference type="InterPro" id="IPR017969">
    <property type="entry name" value="Heavy-metal-associated_CS"/>
</dbReference>
<keyword evidence="2" id="KW-0186">Copper</keyword>
<dbReference type="CDD" id="cd00371">
    <property type="entry name" value="HMA"/>
    <property type="match status" value="1"/>
</dbReference>
<accession>A0A3N5BIY0</accession>
<dbReference type="EMBL" id="RKRK01000002">
    <property type="protein sequence ID" value="RPF57543.1"/>
    <property type="molecule type" value="Genomic_DNA"/>
</dbReference>
<feature type="domain" description="HMA" evidence="3">
    <location>
        <begin position="1"/>
        <end position="66"/>
    </location>
</feature>
<evidence type="ECO:0000259" key="3">
    <source>
        <dbReference type="PROSITE" id="PS50846"/>
    </source>
</evidence>
<dbReference type="AlphaFoldDB" id="A0A3N5BIY0"/>
<dbReference type="SUPFAM" id="SSF55008">
    <property type="entry name" value="HMA, heavy metal-associated domain"/>
    <property type="match status" value="1"/>
</dbReference>
<gene>
    <name evidence="4" type="ORF">EDD62_0164</name>
</gene>
<evidence type="ECO:0000313" key="4">
    <source>
        <dbReference type="EMBL" id="RPF57543.1"/>
    </source>
</evidence>